<feature type="compositionally biased region" description="Gly residues" evidence="8">
    <location>
        <begin position="659"/>
        <end position="680"/>
    </location>
</feature>
<evidence type="ECO:0000256" key="5">
    <source>
        <dbReference type="ARBA" id="ARBA00022737"/>
    </source>
</evidence>
<evidence type="ECO:0000256" key="1">
    <source>
        <dbReference type="ARBA" id="ARBA00004370"/>
    </source>
</evidence>
<dbReference type="Proteomes" id="UP000030021">
    <property type="component" value="Unassembled WGS sequence"/>
</dbReference>
<dbReference type="InterPro" id="IPR050557">
    <property type="entry name" value="RTX_toxin/Mannuronan_C5-epim"/>
</dbReference>
<evidence type="ECO:0000256" key="2">
    <source>
        <dbReference type="ARBA" id="ARBA00004613"/>
    </source>
</evidence>
<evidence type="ECO:0000256" key="7">
    <source>
        <dbReference type="ARBA" id="ARBA00023136"/>
    </source>
</evidence>
<dbReference type="PANTHER" id="PTHR38340:SF1">
    <property type="entry name" value="S-LAYER PROTEIN"/>
    <property type="match status" value="1"/>
</dbReference>
<sequence>MAHLATNYSSFETFLRGAESTYTVDFIALNGSGVSGTAILAIGAPEITGEQYLNVSITVEGMEPNQPVPQHIHGLFDVDDNPVNSQTPDINSDADRDGLVEVLEGVGQYGDVLLTLSGESATPMTNADGSFTYIRAFDLNDASNFFSPVTMNDYVGADILPLTLREIVLHGVAVPNGIGAGTTGEVNGSQDGFVPILPAAAGEIEQITLDEALSRLDDQRAMGGVALTLGDAGETATGTEGDDSLDGGAGDDVLIGLGGKDTLTGNGGSDDIDGGQGDDVILAGNDANIPNGADAGASGALPRAEYDNGYAGGAGDDLIMGGAGDDIITGDDESRVSAVSGQTFNPDADGADTIFGGAGNDEIHTGSWADSDDGFGNTQTGTASDEAHGGDGDDILRGAGGDDILSGDAGNDDVGGGGGADSITGGAGDDVLFGNAGADVIDGGTGNDTLRAGAGDEDDRFNAASFGASGALPLSEYDNGYAGGAGDDLIEGGAGDDIITGDDDSRVSTATGGMFDATADGSDTIFGGAGNDEIHTGSWSDGDDGLSNISTGVQGDLAFGGDGNDILRGAGGNDFLGGDAGNDDIGGGGGADSLVGGAGDDVLAGNGGDDVISSGDGDDVATGGDGDDRIGGGLGNDRLSGDAGDDVLGAGLGDDTVEGGDGNDLVNGGGGDDVLTGGAGNDRMGGSQGADSMTGDDGDDLMGGGAGQDVMTGGAGNDQMGGGVGDDMLDGGAGDDFVAGGNGRDMLSGGDGNDTINGGNGDDEMQGGDGMDVFVFNRFNAGEVDVISDFDSAGDLLDLRGVAEGFDGLGIAETSFGGSAATELSYQNHTILLVGVEAATLDESDFLFG</sequence>
<keyword evidence="5" id="KW-0677">Repeat</keyword>
<dbReference type="PANTHER" id="PTHR38340">
    <property type="entry name" value="S-LAYER PROTEIN"/>
    <property type="match status" value="1"/>
</dbReference>
<dbReference type="PRINTS" id="PR00313">
    <property type="entry name" value="CABNDNGRPT"/>
</dbReference>
<evidence type="ECO:0000256" key="8">
    <source>
        <dbReference type="SAM" id="MobiDB-lite"/>
    </source>
</evidence>
<dbReference type="GO" id="GO:0005509">
    <property type="term" value="F:calcium ion binding"/>
    <property type="evidence" value="ECO:0007669"/>
    <property type="project" value="InterPro"/>
</dbReference>
<dbReference type="PRINTS" id="PR01488">
    <property type="entry name" value="RTXTOXINA"/>
</dbReference>
<feature type="compositionally biased region" description="Basic and acidic residues" evidence="8">
    <location>
        <begin position="385"/>
        <end position="396"/>
    </location>
</feature>
<evidence type="ECO:0000256" key="3">
    <source>
        <dbReference type="ARBA" id="ARBA00022525"/>
    </source>
</evidence>
<evidence type="ECO:0000256" key="4">
    <source>
        <dbReference type="ARBA" id="ARBA00022656"/>
    </source>
</evidence>
<feature type="region of interest" description="Disordered" evidence="8">
    <location>
        <begin position="363"/>
        <end position="422"/>
    </location>
</feature>
<keyword evidence="6" id="KW-0843">Virulence</keyword>
<dbReference type="InterPro" id="IPR018511">
    <property type="entry name" value="Hemolysin-typ_Ca-bd_CS"/>
</dbReference>
<comment type="subcellular location">
    <subcellularLocation>
        <location evidence="1">Membrane</location>
    </subcellularLocation>
    <subcellularLocation>
        <location evidence="2">Secreted</location>
    </subcellularLocation>
</comment>
<dbReference type="AlphaFoldDB" id="A0A0A0HRX8"/>
<organism evidence="9 10">
    <name type="scientific">Roseovarius mucosus DSM 17069</name>
    <dbReference type="NCBI Taxonomy" id="1288298"/>
    <lineage>
        <taxon>Bacteria</taxon>
        <taxon>Pseudomonadati</taxon>
        <taxon>Pseudomonadota</taxon>
        <taxon>Alphaproteobacteria</taxon>
        <taxon>Rhodobacterales</taxon>
        <taxon>Roseobacteraceae</taxon>
        <taxon>Roseovarius</taxon>
    </lineage>
</organism>
<dbReference type="HOGENOM" id="CLU_335826_0_0_5"/>
<dbReference type="RefSeq" id="WP_245875112.1">
    <property type="nucleotide sequence ID" value="NZ_KN293976.1"/>
</dbReference>
<evidence type="ECO:0000313" key="9">
    <source>
        <dbReference type="EMBL" id="KGM89339.1"/>
    </source>
</evidence>
<dbReference type="STRING" id="215743.ROSMUCSMR3_00444"/>
<dbReference type="PROSITE" id="PS00330">
    <property type="entry name" value="HEMOLYSIN_CALCIUM"/>
    <property type="match status" value="4"/>
</dbReference>
<dbReference type="PATRIC" id="fig|1288298.3.peg.832"/>
<dbReference type="eggNOG" id="COG3210">
    <property type="taxonomic scope" value="Bacteria"/>
</dbReference>
<dbReference type="Gene3D" id="2.150.10.10">
    <property type="entry name" value="Serralysin-like metalloprotease, C-terminal"/>
    <property type="match status" value="6"/>
</dbReference>
<dbReference type="GO" id="GO:0005576">
    <property type="term" value="C:extracellular region"/>
    <property type="evidence" value="ECO:0007669"/>
    <property type="project" value="UniProtKB-SubCell"/>
</dbReference>
<dbReference type="SUPFAM" id="SSF51120">
    <property type="entry name" value="beta-Roll"/>
    <property type="match status" value="5"/>
</dbReference>
<dbReference type="InterPro" id="IPR003995">
    <property type="entry name" value="RTX_toxin_determinant-A"/>
</dbReference>
<dbReference type="GO" id="GO:0090729">
    <property type="term" value="F:toxin activity"/>
    <property type="evidence" value="ECO:0007669"/>
    <property type="project" value="UniProtKB-KW"/>
</dbReference>
<keyword evidence="4" id="KW-0800">Toxin</keyword>
<dbReference type="GO" id="GO:0016020">
    <property type="term" value="C:membrane"/>
    <property type="evidence" value="ECO:0007669"/>
    <property type="project" value="UniProtKB-SubCell"/>
</dbReference>
<dbReference type="eggNOG" id="COG2931">
    <property type="taxonomic scope" value="Bacteria"/>
</dbReference>
<feature type="compositionally biased region" description="Gly residues" evidence="8">
    <location>
        <begin position="701"/>
        <end position="725"/>
    </location>
</feature>
<name>A0A0A0HRX8_9RHOB</name>
<dbReference type="InterPro" id="IPR011049">
    <property type="entry name" value="Serralysin-like_metalloprot_C"/>
</dbReference>
<dbReference type="Pfam" id="PF00353">
    <property type="entry name" value="HemolysinCabind"/>
    <property type="match status" value="12"/>
</dbReference>
<protein>
    <submittedName>
        <fullName evidence="9">Hemolysin-type calcium-binding repeat (2 copies)</fullName>
    </submittedName>
</protein>
<evidence type="ECO:0000313" key="10">
    <source>
        <dbReference type="Proteomes" id="UP000030021"/>
    </source>
</evidence>
<dbReference type="InterPro" id="IPR001343">
    <property type="entry name" value="Hemolysn_Ca-bd"/>
</dbReference>
<keyword evidence="3" id="KW-0964">Secreted</keyword>
<proteinExistence type="predicted"/>
<evidence type="ECO:0000256" key="6">
    <source>
        <dbReference type="ARBA" id="ARBA00023026"/>
    </source>
</evidence>
<comment type="caution">
    <text evidence="9">The sequence shown here is derived from an EMBL/GenBank/DDBJ whole genome shotgun (WGS) entry which is preliminary data.</text>
</comment>
<feature type="region of interest" description="Disordered" evidence="8">
    <location>
        <begin position="600"/>
        <end position="764"/>
    </location>
</feature>
<keyword evidence="7" id="KW-0472">Membrane</keyword>
<feature type="compositionally biased region" description="Gly residues" evidence="8">
    <location>
        <begin position="413"/>
        <end position="422"/>
    </location>
</feature>
<dbReference type="EMBL" id="AONH01000002">
    <property type="protein sequence ID" value="KGM89339.1"/>
    <property type="molecule type" value="Genomic_DNA"/>
</dbReference>
<gene>
    <name evidence="9" type="ORF">rosmuc_00823</name>
</gene>
<reference evidence="9 10" key="1">
    <citation type="submission" date="2013-01" db="EMBL/GenBank/DDBJ databases">
        <authorList>
            <person name="Fiebig A."/>
            <person name="Goeker M."/>
            <person name="Klenk H.-P.P."/>
        </authorList>
    </citation>
    <scope>NUCLEOTIDE SEQUENCE [LARGE SCALE GENOMIC DNA]</scope>
    <source>
        <strain evidence="9 10">DSM 17069</strain>
    </source>
</reference>
<accession>A0A0A0HRX8</accession>